<evidence type="ECO:0000313" key="1">
    <source>
        <dbReference type="EMBL" id="ATF76246.1"/>
    </source>
</evidence>
<keyword evidence="2" id="KW-1185">Reference proteome</keyword>
<protein>
    <submittedName>
        <fullName evidence="1">DUF3574 domain-containing protein</fullName>
    </submittedName>
</protein>
<dbReference type="InterPro" id="IPR021957">
    <property type="entry name" value="DUF3574"/>
</dbReference>
<dbReference type="EMBL" id="CP023518">
    <property type="protein sequence ID" value="ATF76246.1"/>
    <property type="molecule type" value="Genomic_DNA"/>
</dbReference>
<name>A0ABN5CLW6_BURCE</name>
<accession>A0ABN5CLW6</accession>
<reference evidence="2" key="1">
    <citation type="submission" date="2017-09" db="EMBL/GenBank/DDBJ databases">
        <title>FDA dAtabase for Regulatory Grade micrObial Sequences (FDA-ARGOS): Supporting development and validation of Infectious Disease Dx tests.</title>
        <authorList>
            <person name="Minogue T."/>
            <person name="Wolcott M."/>
            <person name="Wasieloski L."/>
            <person name="Aguilar W."/>
            <person name="Moore D."/>
            <person name="Tallon L.J."/>
            <person name="Sadzewicz L."/>
            <person name="Ott S."/>
            <person name="Zhao X."/>
            <person name="Nagaraj S."/>
            <person name="Vavikolanu K."/>
            <person name="Aluvathingal J."/>
            <person name="Nadendla S."/>
            <person name="Sichtig H."/>
        </authorList>
    </citation>
    <scope>NUCLEOTIDE SEQUENCE [LARGE SCALE GENOMIC DNA]</scope>
    <source>
        <strain evidence="2">FDAARGOS_388</strain>
    </source>
</reference>
<organism evidence="1 2">
    <name type="scientific">Burkholderia cepacia</name>
    <name type="common">Pseudomonas cepacia</name>
    <dbReference type="NCBI Taxonomy" id="292"/>
    <lineage>
        <taxon>Bacteria</taxon>
        <taxon>Pseudomonadati</taxon>
        <taxon>Pseudomonadota</taxon>
        <taxon>Betaproteobacteria</taxon>
        <taxon>Burkholderiales</taxon>
        <taxon>Burkholderiaceae</taxon>
        <taxon>Burkholderia</taxon>
        <taxon>Burkholderia cepacia complex</taxon>
    </lineage>
</organism>
<dbReference type="Pfam" id="PF12098">
    <property type="entry name" value="DUF3574"/>
    <property type="match status" value="1"/>
</dbReference>
<evidence type="ECO:0000313" key="2">
    <source>
        <dbReference type="Proteomes" id="UP000218103"/>
    </source>
</evidence>
<gene>
    <name evidence="1" type="ORF">CO711_01445</name>
</gene>
<dbReference type="Proteomes" id="UP000218103">
    <property type="component" value="Chromosome 1"/>
</dbReference>
<sequence>MLTALLITRRTSTQVVERAAFCARGGRSTRIGQMRPSAACPKTWWHRAAPMIGGVAIALLAGCAAPPAPPPPPAAGTAPACTQTGESRMLQADLLFGRDIAGHGSVTDAERAAFLADTVTPRFPDGLTYWDTHGQWRDRTTGGITREDSFVIRIIADDTPDTRVRLAAIRKAYMEQFHQESVGMTVVPACASF</sequence>
<proteinExistence type="predicted"/>